<proteinExistence type="predicted"/>
<reference evidence="1" key="1">
    <citation type="submission" date="2021-06" db="EMBL/GenBank/DDBJ databases">
        <authorList>
            <person name="Kallberg Y."/>
            <person name="Tangrot J."/>
            <person name="Rosling A."/>
        </authorList>
    </citation>
    <scope>NUCLEOTIDE SEQUENCE</scope>
    <source>
        <strain evidence="1">FL966</strain>
    </source>
</reference>
<organism evidence="1 2">
    <name type="scientific">Cetraspora pellucida</name>
    <dbReference type="NCBI Taxonomy" id="1433469"/>
    <lineage>
        <taxon>Eukaryota</taxon>
        <taxon>Fungi</taxon>
        <taxon>Fungi incertae sedis</taxon>
        <taxon>Mucoromycota</taxon>
        <taxon>Glomeromycotina</taxon>
        <taxon>Glomeromycetes</taxon>
        <taxon>Diversisporales</taxon>
        <taxon>Gigasporaceae</taxon>
        <taxon>Cetraspora</taxon>
    </lineage>
</organism>
<name>A0A9N9DYW1_9GLOM</name>
<sequence length="85" mass="9970">MTPVEAIQKKQVNAMSSLLYNSELEGRKHHVTDCNWSSQVYYICESLVQKNQPILYWLEDNEDNSPKRSFVREELQVIKDVQLPS</sequence>
<keyword evidence="2" id="KW-1185">Reference proteome</keyword>
<dbReference type="OrthoDB" id="2358320at2759"/>
<evidence type="ECO:0000313" key="2">
    <source>
        <dbReference type="Proteomes" id="UP000789759"/>
    </source>
</evidence>
<accession>A0A9N9DYW1</accession>
<dbReference type="Proteomes" id="UP000789759">
    <property type="component" value="Unassembled WGS sequence"/>
</dbReference>
<gene>
    <name evidence="1" type="ORF">CPELLU_LOCUS9660</name>
</gene>
<dbReference type="EMBL" id="CAJVQA010007513">
    <property type="protein sequence ID" value="CAG8657847.1"/>
    <property type="molecule type" value="Genomic_DNA"/>
</dbReference>
<protein>
    <submittedName>
        <fullName evidence="1">13999_t:CDS:1</fullName>
    </submittedName>
</protein>
<dbReference type="AlphaFoldDB" id="A0A9N9DYW1"/>
<comment type="caution">
    <text evidence="1">The sequence shown here is derived from an EMBL/GenBank/DDBJ whole genome shotgun (WGS) entry which is preliminary data.</text>
</comment>
<evidence type="ECO:0000313" key="1">
    <source>
        <dbReference type="EMBL" id="CAG8657847.1"/>
    </source>
</evidence>